<evidence type="ECO:0000256" key="1">
    <source>
        <dbReference type="SAM" id="MobiDB-lite"/>
    </source>
</evidence>
<dbReference type="AlphaFoldDB" id="A0A9X2GE50"/>
<evidence type="ECO:0000256" key="2">
    <source>
        <dbReference type="SAM" id="SignalP"/>
    </source>
</evidence>
<feature type="region of interest" description="Disordered" evidence="1">
    <location>
        <begin position="160"/>
        <end position="179"/>
    </location>
</feature>
<organism evidence="3 4">
    <name type="scientific">Nonomuraea thailandensis</name>
    <dbReference type="NCBI Taxonomy" id="1188745"/>
    <lineage>
        <taxon>Bacteria</taxon>
        <taxon>Bacillati</taxon>
        <taxon>Actinomycetota</taxon>
        <taxon>Actinomycetes</taxon>
        <taxon>Streptosporangiales</taxon>
        <taxon>Streptosporangiaceae</taxon>
        <taxon>Nonomuraea</taxon>
    </lineage>
</organism>
<comment type="caution">
    <text evidence="3">The sequence shown here is derived from an EMBL/GenBank/DDBJ whole genome shotgun (WGS) entry which is preliminary data.</text>
</comment>
<gene>
    <name evidence="3" type="ORF">HD597_004439</name>
</gene>
<dbReference type="Proteomes" id="UP001139648">
    <property type="component" value="Unassembled WGS sequence"/>
</dbReference>
<evidence type="ECO:0000313" key="3">
    <source>
        <dbReference type="EMBL" id="MCP2357419.1"/>
    </source>
</evidence>
<protein>
    <submittedName>
        <fullName evidence="3">Uncharacterized protein</fullName>
    </submittedName>
</protein>
<keyword evidence="2" id="KW-0732">Signal</keyword>
<evidence type="ECO:0000313" key="4">
    <source>
        <dbReference type="Proteomes" id="UP001139648"/>
    </source>
</evidence>
<accession>A0A9X2GE50</accession>
<sequence length="747" mass="79530">MSRRPMATLLAGMLAAVGLTTAPASAAAPKQPTCVPGDCFTVDVTLDRAPAVGQTAKLTVEVTPKQDIPDATTVIELPDTMRWAIPPAGLTRAAATIGRSPVDRATRTWRARGGEPIRYEGVVTAVAPGPASIRVQARDGRPGPASGGLAYVTVGTRSSVFGMPREGRGPRTERPAATATAGDTCVQGRVTYVRTDGSVGGVPMAEVDAFDLDPNGRLKLGWAETDASGGYQVCFPGTEEDGTGQDVTIEVSPVNAYWSVGFSDKPDDIYTDASALTPDVPAGTSATVIDYRSAGGHPMEGAFRLHSAAHDTWKAYTGWLDEPADDCWKPGEQNCRSVTLIWAPDKVLSRSYYCSGGNGTECLGRFQINLDASEHLEKMTVPHELGHFIMDYTYGAMPSDGTACGKHYMTTPMNSTLCAWKEGWADWVAVQTYGETHYRWATSGLDLESPRWYSEGWPTGAEAGRTEGRVAGVLIDLADSGTRDEKYWDLGSLGPEAIVDAFGKVAARDLDHFLSTLGAQHHDLTQGAMFQNAIHTDHVENLADRHPVRRPANVPLRTAFVTTPGKWHVVAAVTGPDGADVDLATTPNAGGDAVESSDWTATSTDFVAVQPGPATRDWYVNSVSSGTDYQEYAMEVTEAPAGNLEAGTPQEFPVAAGRLVEVRTTWIERGVPATLTVVPRNGQDLDLFVMAPDPAAWGLPRSAARRSASGGPNRSERVTISDPKVTGLYAVIVVRKAGDGDVLLTRV</sequence>
<keyword evidence="4" id="KW-1185">Reference proteome</keyword>
<name>A0A9X2GE50_9ACTN</name>
<feature type="compositionally biased region" description="Basic and acidic residues" evidence="1">
    <location>
        <begin position="165"/>
        <end position="174"/>
    </location>
</feature>
<dbReference type="EMBL" id="JAMZEB010000002">
    <property type="protein sequence ID" value="MCP2357419.1"/>
    <property type="molecule type" value="Genomic_DNA"/>
</dbReference>
<reference evidence="3" key="1">
    <citation type="submission" date="2022-06" db="EMBL/GenBank/DDBJ databases">
        <title>Sequencing the genomes of 1000 actinobacteria strains.</title>
        <authorList>
            <person name="Klenk H.-P."/>
        </authorList>
    </citation>
    <scope>NUCLEOTIDE SEQUENCE</scope>
    <source>
        <strain evidence="3">DSM 46694</strain>
    </source>
</reference>
<feature type="chain" id="PRO_5040736004" evidence="2">
    <location>
        <begin position="27"/>
        <end position="747"/>
    </location>
</feature>
<feature type="signal peptide" evidence="2">
    <location>
        <begin position="1"/>
        <end position="26"/>
    </location>
</feature>
<proteinExistence type="predicted"/>
<dbReference type="RefSeq" id="WP_253744547.1">
    <property type="nucleotide sequence ID" value="NZ_BAABKA010000015.1"/>
</dbReference>